<dbReference type="RefSeq" id="WP_007200730.1">
    <property type="nucleotide sequence ID" value="NZ_AKKV01000020.1"/>
</dbReference>
<evidence type="ECO:0000313" key="2">
    <source>
        <dbReference type="EMBL" id="EIT86535.1"/>
    </source>
</evidence>
<dbReference type="OrthoDB" id="9813638at2"/>
<keyword evidence="2" id="KW-0808">Transferase</keyword>
<evidence type="ECO:0000313" key="3">
    <source>
        <dbReference type="Proteomes" id="UP000004080"/>
    </source>
</evidence>
<dbReference type="Gene3D" id="3.40.50.2000">
    <property type="entry name" value="Glycogen Phosphorylase B"/>
    <property type="match status" value="2"/>
</dbReference>
<dbReference type="STRING" id="1196324.A374_03154"/>
<protein>
    <submittedName>
        <fullName evidence="2">Group 1 glycosyl transferase</fullName>
    </submittedName>
</protein>
<gene>
    <name evidence="2" type="ORF">A374_03154</name>
</gene>
<evidence type="ECO:0000259" key="1">
    <source>
        <dbReference type="Pfam" id="PF00534"/>
    </source>
</evidence>
<dbReference type="GO" id="GO:0016757">
    <property type="term" value="F:glycosyltransferase activity"/>
    <property type="evidence" value="ECO:0007669"/>
    <property type="project" value="InterPro"/>
</dbReference>
<name>I8UI21_9BACL</name>
<accession>I8UI21</accession>
<dbReference type="eggNOG" id="COG0438">
    <property type="taxonomic scope" value="Bacteria"/>
</dbReference>
<dbReference type="InterPro" id="IPR001296">
    <property type="entry name" value="Glyco_trans_1"/>
</dbReference>
<dbReference type="PANTHER" id="PTHR12526">
    <property type="entry name" value="GLYCOSYLTRANSFERASE"/>
    <property type="match status" value="1"/>
</dbReference>
<keyword evidence="3" id="KW-1185">Reference proteome</keyword>
<dbReference type="AlphaFoldDB" id="I8UI21"/>
<dbReference type="SUPFAM" id="SSF53756">
    <property type="entry name" value="UDP-Glycosyltransferase/glycogen phosphorylase"/>
    <property type="match status" value="1"/>
</dbReference>
<dbReference type="CDD" id="cd03811">
    <property type="entry name" value="GT4_GT28_WabH-like"/>
    <property type="match status" value="1"/>
</dbReference>
<reference evidence="2 3" key="1">
    <citation type="journal article" date="2012" name="J. Bacteriol.">
        <title>Genome of Bacillus macauensis ZFHKF-1, a Long-Chain-Forming Bacterium.</title>
        <authorList>
            <person name="Cai L."/>
            <person name="Zhang T."/>
        </authorList>
    </citation>
    <scope>NUCLEOTIDE SEQUENCE [LARGE SCALE GENOMIC DNA]</scope>
    <source>
        <strain evidence="2 3">ZFHKF-1</strain>
    </source>
</reference>
<dbReference type="PATRIC" id="fig|1196324.3.peg.638"/>
<organism evidence="2 3">
    <name type="scientific">Fictibacillus macauensis ZFHKF-1</name>
    <dbReference type="NCBI Taxonomy" id="1196324"/>
    <lineage>
        <taxon>Bacteria</taxon>
        <taxon>Bacillati</taxon>
        <taxon>Bacillota</taxon>
        <taxon>Bacilli</taxon>
        <taxon>Bacillales</taxon>
        <taxon>Fictibacillaceae</taxon>
        <taxon>Fictibacillus</taxon>
    </lineage>
</organism>
<dbReference type="PANTHER" id="PTHR12526:SF630">
    <property type="entry name" value="GLYCOSYLTRANSFERASE"/>
    <property type="match status" value="1"/>
</dbReference>
<dbReference type="EMBL" id="AKKV01000020">
    <property type="protein sequence ID" value="EIT86535.1"/>
    <property type="molecule type" value="Genomic_DNA"/>
</dbReference>
<comment type="caution">
    <text evidence="2">The sequence shown here is derived from an EMBL/GenBank/DDBJ whole genome shotgun (WGS) entry which is preliminary data.</text>
</comment>
<dbReference type="Pfam" id="PF00534">
    <property type="entry name" value="Glycos_transf_1"/>
    <property type="match status" value="1"/>
</dbReference>
<sequence length="396" mass="44889">MKQQLLIASFDLAIGGVERSLIGLLNSIDYTRYDVDVMLFKHEGEFMSLFPEGPTLLPERKEYATFRQSVKEIAATKQAGIAAARLAAKYAGELHGKWVKSSEPGYSIIQFGWEWTLPLLPSLEKEYDAAISFLWPHHFVAHKVKAKKKIGWIHTDYSNITLLTKKEEKMWKHMDAIAAVSESCETSFLQKFPNLQNKMNVIENILSPTFIREQADEIVPAFSKSATTLVTVGRFSYAKGIDEAIRACRILVDQGHNIHWHVVGYGPQEQELQSLISELRLENHFFLAGKKSNPYPYIKGCDLYVQPSRYEGKAVTVREAQILHKPVVITNFPTAASQLEHNVDGFITEMGPEGIAKGISTLLHDQKRVRQFIETTKQRNYGNSNEVEKLYELISS</sequence>
<dbReference type="Proteomes" id="UP000004080">
    <property type="component" value="Unassembled WGS sequence"/>
</dbReference>
<feature type="domain" description="Glycosyl transferase family 1" evidence="1">
    <location>
        <begin position="223"/>
        <end position="379"/>
    </location>
</feature>
<proteinExistence type="predicted"/>